<dbReference type="PANTHER" id="PTHR12172">
    <property type="entry name" value="CELL CYCLE CHECKPOINT PROTEIN RAD17"/>
    <property type="match status" value="1"/>
</dbReference>
<accession>A0ABP1AXE5</accession>
<evidence type="ECO:0000256" key="7">
    <source>
        <dbReference type="ARBA" id="ARBA00023306"/>
    </source>
</evidence>
<keyword evidence="3" id="KW-0547">Nucleotide-binding</keyword>
<dbReference type="PANTHER" id="PTHR12172:SF0">
    <property type="entry name" value="CELL CYCLE CHECKPOINT PROTEIN RAD17"/>
    <property type="match status" value="1"/>
</dbReference>
<comment type="subcellular location">
    <subcellularLocation>
        <location evidence="1">Nucleus</location>
    </subcellularLocation>
</comment>
<keyword evidence="5" id="KW-0067">ATP-binding</keyword>
<evidence type="ECO:0000256" key="1">
    <source>
        <dbReference type="ARBA" id="ARBA00004123"/>
    </source>
</evidence>
<dbReference type="EMBL" id="OZ023717">
    <property type="protein sequence ID" value="CAK9866955.1"/>
    <property type="molecule type" value="Genomic_DNA"/>
</dbReference>
<dbReference type="Gene3D" id="1.10.8.60">
    <property type="match status" value="1"/>
</dbReference>
<name>A0ABP1AXE5_9BRYO</name>
<evidence type="ECO:0000256" key="4">
    <source>
        <dbReference type="ARBA" id="ARBA00022763"/>
    </source>
</evidence>
<dbReference type="InterPro" id="IPR003593">
    <property type="entry name" value="AAA+_ATPase"/>
</dbReference>
<sequence>MAKRKKCRVVVSDDEDEQPVFAKKNSASSSSFFKVPSFRPLVEEDYTSLKAENSGQENRKSNSNDRTRSSCAVQASSLRANSRSKKGLNAKQRRGLLPFLKPSDVASADFQSGSSRSSATEAKVEGEECVAVSESLLWTEKYSPHSVGDLAVHSKKIAEVRSWLEGQVLSCQTLGNRRSNRMLILTGPAGVGKTAVIRVLAKALTLEILEWKTPTPTLWQEHIKHQVSSGSSVPYMSKLDEFQSFLENARKFPLLPVSSHSQTKVVKLLVIDDLPVANDKERQQQLCRSLQTLALSVNFITVLLMTDMAETAEGDGRQQGRLVEIQRVLEAAGATKIAFNPITANVIKKLLVKISVVEQCRVPADLVEAIADSCGGDVRNAILSLQFLCLGLEQDGPHQGQQKVRRISCKQEVTTCEEYGSLYTRSLVRKKSSSCSIAGRDGILSLYHALGKFLYNKRHAVQACAEGEGTIMELGERFRRPPLNMEVPEMILSKARTETSSILAFLHENVLQFVDEDAIDDVAAIEGYLSDADMLLKAPGNWRLRSSSYQFSMDSDDVNPSHIAAMAADSVAARGVLFANMHPAPRKWQSLRAPALRQVEYHLAEKKMEIRAQAWSSVSFDSSCLNRDFMGVKSCSTFDMLPLETSLEEEDEIEDV</sequence>
<feature type="region of interest" description="Disordered" evidence="8">
    <location>
        <begin position="47"/>
        <end position="93"/>
    </location>
</feature>
<proteinExistence type="inferred from homology"/>
<reference evidence="10" key="1">
    <citation type="submission" date="2024-03" db="EMBL/GenBank/DDBJ databases">
        <authorList>
            <consortium name="ELIXIR-Norway"/>
            <consortium name="Elixir Norway"/>
        </authorList>
    </citation>
    <scope>NUCLEOTIDE SEQUENCE</scope>
</reference>
<evidence type="ECO:0000313" key="10">
    <source>
        <dbReference type="EMBL" id="CAK9866955.1"/>
    </source>
</evidence>
<evidence type="ECO:0000256" key="5">
    <source>
        <dbReference type="ARBA" id="ARBA00022840"/>
    </source>
</evidence>
<evidence type="ECO:0000256" key="3">
    <source>
        <dbReference type="ARBA" id="ARBA00022741"/>
    </source>
</evidence>
<feature type="compositionally biased region" description="Low complexity" evidence="8">
    <location>
        <begin position="20"/>
        <end position="31"/>
    </location>
</feature>
<dbReference type="Pfam" id="PF03215">
    <property type="entry name" value="Rad17"/>
    <property type="match status" value="1"/>
</dbReference>
<keyword evidence="6" id="KW-0539">Nucleus</keyword>
<evidence type="ECO:0000256" key="6">
    <source>
        <dbReference type="ARBA" id="ARBA00023242"/>
    </source>
</evidence>
<keyword evidence="11" id="KW-1185">Reference proteome</keyword>
<evidence type="ECO:0000256" key="2">
    <source>
        <dbReference type="ARBA" id="ARBA00006168"/>
    </source>
</evidence>
<feature type="region of interest" description="Disordered" evidence="8">
    <location>
        <begin position="1"/>
        <end position="31"/>
    </location>
</feature>
<evidence type="ECO:0000256" key="8">
    <source>
        <dbReference type="SAM" id="MobiDB-lite"/>
    </source>
</evidence>
<dbReference type="SMART" id="SM00382">
    <property type="entry name" value="AAA"/>
    <property type="match status" value="1"/>
</dbReference>
<dbReference type="Proteomes" id="UP001497522">
    <property type="component" value="Chromosome 16"/>
</dbReference>
<evidence type="ECO:0000259" key="9">
    <source>
        <dbReference type="SMART" id="SM00382"/>
    </source>
</evidence>
<protein>
    <recommendedName>
        <fullName evidence="9">AAA+ ATPase domain-containing protein</fullName>
    </recommendedName>
</protein>
<dbReference type="Gene3D" id="3.40.50.300">
    <property type="entry name" value="P-loop containing nucleotide triphosphate hydrolases"/>
    <property type="match status" value="1"/>
</dbReference>
<dbReference type="SUPFAM" id="SSF52540">
    <property type="entry name" value="P-loop containing nucleoside triphosphate hydrolases"/>
    <property type="match status" value="1"/>
</dbReference>
<evidence type="ECO:0000313" key="11">
    <source>
        <dbReference type="Proteomes" id="UP001497522"/>
    </source>
</evidence>
<keyword evidence="4" id="KW-0227">DNA damage</keyword>
<gene>
    <name evidence="10" type="ORF">CSSPJE1EN2_LOCUS9950</name>
</gene>
<keyword evidence="7" id="KW-0131">Cell cycle</keyword>
<feature type="compositionally biased region" description="Polar residues" evidence="8">
    <location>
        <begin position="69"/>
        <end position="81"/>
    </location>
</feature>
<feature type="compositionally biased region" description="Basic residues" evidence="8">
    <location>
        <begin position="82"/>
        <end position="93"/>
    </location>
</feature>
<dbReference type="InterPro" id="IPR027417">
    <property type="entry name" value="P-loop_NTPase"/>
</dbReference>
<comment type="similarity">
    <text evidence="2">Belongs to the rad17/RAD24 family.</text>
</comment>
<dbReference type="InterPro" id="IPR004582">
    <property type="entry name" value="Checkpoint_prot_Rad17_Rad24"/>
</dbReference>
<feature type="domain" description="AAA+ ATPase" evidence="9">
    <location>
        <begin position="179"/>
        <end position="343"/>
    </location>
</feature>
<organism evidence="10 11">
    <name type="scientific">Sphagnum jensenii</name>
    <dbReference type="NCBI Taxonomy" id="128206"/>
    <lineage>
        <taxon>Eukaryota</taxon>
        <taxon>Viridiplantae</taxon>
        <taxon>Streptophyta</taxon>
        <taxon>Embryophyta</taxon>
        <taxon>Bryophyta</taxon>
        <taxon>Sphagnophytina</taxon>
        <taxon>Sphagnopsida</taxon>
        <taxon>Sphagnales</taxon>
        <taxon>Sphagnaceae</taxon>
        <taxon>Sphagnum</taxon>
    </lineage>
</organism>
<feature type="compositionally biased region" description="Basic and acidic residues" evidence="8">
    <location>
        <begin position="57"/>
        <end position="68"/>
    </location>
</feature>